<protein>
    <submittedName>
        <fullName evidence="2">PD-(D/E)XK nuclease family protein</fullName>
    </submittedName>
</protein>
<reference evidence="2 3" key="1">
    <citation type="submission" date="2019-08" db="EMBL/GenBank/DDBJ databases">
        <title>Genome of Phaeodactylibacter luteus.</title>
        <authorList>
            <person name="Bowman J.P."/>
        </authorList>
    </citation>
    <scope>NUCLEOTIDE SEQUENCE [LARGE SCALE GENOMIC DNA]</scope>
    <source>
        <strain evidence="2 3">KCTC 42180</strain>
    </source>
</reference>
<dbReference type="AlphaFoldDB" id="A0A5C6RMD1"/>
<dbReference type="Gene3D" id="3.90.320.10">
    <property type="match status" value="1"/>
</dbReference>
<accession>A0A5C6RMD1</accession>
<name>A0A5C6RMD1_9BACT</name>
<keyword evidence="3" id="KW-1185">Reference proteome</keyword>
<feature type="domain" description="PD-(D/E)XK endonuclease-like" evidence="1">
    <location>
        <begin position="616"/>
        <end position="862"/>
    </location>
</feature>
<sequence length="904" mass="100915">MEVVFGMALDEEPLPGSLMYKPGCKVLGPWGLLDLLERQLGLPGAPKDNEILRVEQYRQVLQHMSRNGQEYFFEPSFEADEFAVATDLLSRRDELVVAGWSFQAEGGTPERLSCLAEAEALLRNWGTAFPPGEADRLAAILTALPARRLSLQSLHHAEPLPLLPPAWQRLLATLSAHGCEVVQLPEQQPDDRTDLGRLQAALSGAGLGGGPCKGDGSLLVLSGQRDTDIAAWLAQLLQRNPHFRPAVLVPGGGQVLSHALALEGQPPIGVLSASLARPTLQVLKLAPVFLWAPIDPFKVMEFVSLAVKPLDRELGNLLAAALAERPGLFSDDWNRAVARFFAEVKISEDDPGPRYERADNQYRFWFRRPRYAIRGTAPKKDAIAIYNYLSAWARECFQEDNGRNRSLIVLSQQARRIKELLEALPENDLTYLQLERVVRTVYEPAPVQLGERAQGGLEFTTLPGAVVAPVSHLVWWNFAGAERDHFFSRWYAKERAWLSQQGVELAGPEVENALQVWHRKQPVRQAVRQLILAAPDFVNGQAVTPHPLMGDLEAALGSLSLVTYRVGETVLPPAWAKQFAAVPEYVRLPARPLGKPSPWIMLQGQAHHRIAEQVPISFSSLEELFYFPHTWAFKRLARLRRTSLLSIVGEKRLMGNLAHRLFELLLTQDGVLGWPAEQVDAFLDSTFPGLLDREGAVLLMYGQEPERLRLLSEVKRSAKNLLLHIRENGWSIVGTEQELEGTFLGKPFKGIADLVLKRGGELAVLDLKWSGKSYREQLLRNEEDLQLVLYAKMAGGGFAWAHTAYYIISRGVMLARNKLAFKDALATAEDADFVMVNQEVMKRMEATYNWRARQISAGKIEVRSAHTAEELEEAYEGGALLDLLEMKNEDAKFDEYQALIGLLE</sequence>
<gene>
    <name evidence="2" type="ORF">FRY97_10675</name>
</gene>
<dbReference type="Proteomes" id="UP000321580">
    <property type="component" value="Unassembled WGS sequence"/>
</dbReference>
<evidence type="ECO:0000259" key="1">
    <source>
        <dbReference type="Pfam" id="PF12705"/>
    </source>
</evidence>
<evidence type="ECO:0000313" key="2">
    <source>
        <dbReference type="EMBL" id="TXB63114.1"/>
    </source>
</evidence>
<dbReference type="InterPro" id="IPR038726">
    <property type="entry name" value="PDDEXK_AddAB-type"/>
</dbReference>
<comment type="caution">
    <text evidence="2">The sequence shown here is derived from an EMBL/GenBank/DDBJ whole genome shotgun (WGS) entry which is preliminary data.</text>
</comment>
<dbReference type="InterPro" id="IPR011604">
    <property type="entry name" value="PDDEXK-like_dom_sf"/>
</dbReference>
<dbReference type="Pfam" id="PF12705">
    <property type="entry name" value="PDDEXK_1"/>
    <property type="match status" value="1"/>
</dbReference>
<dbReference type="RefSeq" id="WP_147167517.1">
    <property type="nucleotide sequence ID" value="NZ_VOOR01000019.1"/>
</dbReference>
<dbReference type="OrthoDB" id="1488830at2"/>
<organism evidence="2 3">
    <name type="scientific">Phaeodactylibacter luteus</name>
    <dbReference type="NCBI Taxonomy" id="1564516"/>
    <lineage>
        <taxon>Bacteria</taxon>
        <taxon>Pseudomonadati</taxon>
        <taxon>Bacteroidota</taxon>
        <taxon>Saprospiria</taxon>
        <taxon>Saprospirales</taxon>
        <taxon>Haliscomenobacteraceae</taxon>
        <taxon>Phaeodactylibacter</taxon>
    </lineage>
</organism>
<evidence type="ECO:0000313" key="3">
    <source>
        <dbReference type="Proteomes" id="UP000321580"/>
    </source>
</evidence>
<dbReference type="EMBL" id="VOOR01000019">
    <property type="protein sequence ID" value="TXB63114.1"/>
    <property type="molecule type" value="Genomic_DNA"/>
</dbReference>
<proteinExistence type="predicted"/>